<dbReference type="EMBL" id="CM044706">
    <property type="protein sequence ID" value="KAI5659466.1"/>
    <property type="molecule type" value="Genomic_DNA"/>
</dbReference>
<gene>
    <name evidence="1" type="ORF">M9H77_28259</name>
</gene>
<evidence type="ECO:0000313" key="1">
    <source>
        <dbReference type="EMBL" id="KAI5659466.1"/>
    </source>
</evidence>
<comment type="caution">
    <text evidence="1">The sequence shown here is derived from an EMBL/GenBank/DDBJ whole genome shotgun (WGS) entry which is preliminary data.</text>
</comment>
<proteinExistence type="predicted"/>
<reference evidence="2" key="1">
    <citation type="journal article" date="2023" name="Nat. Plants">
        <title>Single-cell RNA sequencing provides a high-resolution roadmap for understanding the multicellular compartmentation of specialized metabolism.</title>
        <authorList>
            <person name="Sun S."/>
            <person name="Shen X."/>
            <person name="Li Y."/>
            <person name="Li Y."/>
            <person name="Wang S."/>
            <person name="Li R."/>
            <person name="Zhang H."/>
            <person name="Shen G."/>
            <person name="Guo B."/>
            <person name="Wei J."/>
            <person name="Xu J."/>
            <person name="St-Pierre B."/>
            <person name="Chen S."/>
            <person name="Sun C."/>
        </authorList>
    </citation>
    <scope>NUCLEOTIDE SEQUENCE [LARGE SCALE GENOMIC DNA]</scope>
</reference>
<name>A0ACC0AFV2_CATRO</name>
<sequence>MVDLFKQQNSHLEGSFNNRTSCYLEYFFKEAIAKSPGKTQEKLGCLPARLARHLGLKIRLILLGCEAQSNSSQEIKNMGCKGEREKCVNTAQLAYKLHLEHIFVNLPAKAINLHQYSKYFDFKAFFTSEESSYLYHT</sequence>
<dbReference type="Proteomes" id="UP001060085">
    <property type="component" value="Linkage Group LG06"/>
</dbReference>
<organism evidence="1 2">
    <name type="scientific">Catharanthus roseus</name>
    <name type="common">Madagascar periwinkle</name>
    <name type="synonym">Vinca rosea</name>
    <dbReference type="NCBI Taxonomy" id="4058"/>
    <lineage>
        <taxon>Eukaryota</taxon>
        <taxon>Viridiplantae</taxon>
        <taxon>Streptophyta</taxon>
        <taxon>Embryophyta</taxon>
        <taxon>Tracheophyta</taxon>
        <taxon>Spermatophyta</taxon>
        <taxon>Magnoliopsida</taxon>
        <taxon>eudicotyledons</taxon>
        <taxon>Gunneridae</taxon>
        <taxon>Pentapetalae</taxon>
        <taxon>asterids</taxon>
        <taxon>lamiids</taxon>
        <taxon>Gentianales</taxon>
        <taxon>Apocynaceae</taxon>
        <taxon>Rauvolfioideae</taxon>
        <taxon>Vinceae</taxon>
        <taxon>Catharanthinae</taxon>
        <taxon>Catharanthus</taxon>
    </lineage>
</organism>
<evidence type="ECO:0000313" key="2">
    <source>
        <dbReference type="Proteomes" id="UP001060085"/>
    </source>
</evidence>
<protein>
    <submittedName>
        <fullName evidence="1">Uncharacterized protein</fullName>
    </submittedName>
</protein>
<keyword evidence="2" id="KW-1185">Reference proteome</keyword>
<accession>A0ACC0AFV2</accession>